<dbReference type="CDD" id="cd05233">
    <property type="entry name" value="SDR_c"/>
    <property type="match status" value="1"/>
</dbReference>
<dbReference type="NCBIfam" id="NF005806">
    <property type="entry name" value="PRK07666.1"/>
    <property type="match status" value="1"/>
</dbReference>
<dbReference type="PROSITE" id="PS00061">
    <property type="entry name" value="ADH_SHORT"/>
    <property type="match status" value="1"/>
</dbReference>
<evidence type="ECO:0000256" key="1">
    <source>
        <dbReference type="ARBA" id="ARBA00006484"/>
    </source>
</evidence>
<dbReference type="GO" id="GO:0016020">
    <property type="term" value="C:membrane"/>
    <property type="evidence" value="ECO:0007669"/>
    <property type="project" value="TreeGrafter"/>
</dbReference>
<dbReference type="InterPro" id="IPR036291">
    <property type="entry name" value="NAD(P)-bd_dom_sf"/>
</dbReference>
<dbReference type="STRING" id="33978.A6M13_02040"/>
<dbReference type="SMART" id="SM00822">
    <property type="entry name" value="PKS_KR"/>
    <property type="match status" value="1"/>
</dbReference>
<dbReference type="PIRSF" id="PIRSF000126">
    <property type="entry name" value="11-beta-HSD1"/>
    <property type="match status" value="1"/>
</dbReference>
<dbReference type="GO" id="GO:0008206">
    <property type="term" value="P:bile acid metabolic process"/>
    <property type="evidence" value="ECO:0007669"/>
    <property type="project" value="UniProtKB-ARBA"/>
</dbReference>
<comment type="similarity">
    <text evidence="1 3">Belongs to the short-chain dehydrogenases/reductases (SDR) family.</text>
</comment>
<dbReference type="PANTHER" id="PTHR44196">
    <property type="entry name" value="DEHYDROGENASE/REDUCTASE SDR FAMILY MEMBER 7B"/>
    <property type="match status" value="1"/>
</dbReference>
<comment type="caution">
    <text evidence="5">The sequence shown here is derived from an EMBL/GenBank/DDBJ whole genome shotgun (WGS) entry which is preliminary data.</text>
</comment>
<evidence type="ECO:0000313" key="6">
    <source>
        <dbReference type="Proteomes" id="UP000093199"/>
    </source>
</evidence>
<dbReference type="PRINTS" id="PR00081">
    <property type="entry name" value="GDHRDH"/>
</dbReference>
<accession>A0A1C0YNA4</accession>
<dbReference type="PRINTS" id="PR00080">
    <property type="entry name" value="SDRFAMILY"/>
</dbReference>
<sequence length="241" mass="25360">MTQTLAGKTAIITGAARGIGRAVAEALAAQGVHIGLIARTEAHLVEAQQALQAHGVNVAYAAADVSDLPQAEAAVASLKAQLGNADILINNAGICEFGSVLDMDPQTWQNIINVNLFGTYNITRAVLPQLIDKNAGDIINISSTSGLSGAGTSSAYSASKFAVIGFTESLAQEVRRNNIRVSALAPSTIVTELATDANLINEDKKEQMMHPADLAQYIVAQLQLPQRMYVKTASFVNTNPF</sequence>
<dbReference type="InterPro" id="IPR057326">
    <property type="entry name" value="KR_dom"/>
</dbReference>
<dbReference type="Pfam" id="PF00106">
    <property type="entry name" value="adh_short"/>
    <property type="match status" value="1"/>
</dbReference>
<dbReference type="AlphaFoldDB" id="A0A1C0YNA4"/>
<evidence type="ECO:0000313" key="5">
    <source>
        <dbReference type="EMBL" id="OCS88648.1"/>
    </source>
</evidence>
<dbReference type="InterPro" id="IPR020904">
    <property type="entry name" value="Sc_DH/Rdtase_CS"/>
</dbReference>
<dbReference type="Proteomes" id="UP000093199">
    <property type="component" value="Unassembled WGS sequence"/>
</dbReference>
<evidence type="ECO:0000256" key="3">
    <source>
        <dbReference type="RuleBase" id="RU000363"/>
    </source>
</evidence>
<name>A0A1C0YNA4_9BACL</name>
<dbReference type="EMBL" id="MASJ01000001">
    <property type="protein sequence ID" value="OCS88648.1"/>
    <property type="molecule type" value="Genomic_DNA"/>
</dbReference>
<evidence type="ECO:0000256" key="2">
    <source>
        <dbReference type="ARBA" id="ARBA00023002"/>
    </source>
</evidence>
<reference evidence="5 6" key="1">
    <citation type="submission" date="2016-07" db="EMBL/GenBank/DDBJ databases">
        <title>Caryophanon tenue genome sequencing.</title>
        <authorList>
            <person name="Verma A."/>
            <person name="Pal Y."/>
            <person name="Krishnamurthi S."/>
        </authorList>
    </citation>
    <scope>NUCLEOTIDE SEQUENCE [LARGE SCALE GENOMIC DNA]</scope>
    <source>
        <strain evidence="5 6">DSM 14152</strain>
    </source>
</reference>
<dbReference type="Gene3D" id="3.40.50.720">
    <property type="entry name" value="NAD(P)-binding Rossmann-like Domain"/>
    <property type="match status" value="1"/>
</dbReference>
<dbReference type="FunFam" id="3.40.50.720:FF:000084">
    <property type="entry name" value="Short-chain dehydrogenase reductase"/>
    <property type="match status" value="1"/>
</dbReference>
<protein>
    <submittedName>
        <fullName evidence="5">3-ketoacyl-ACP reductase</fullName>
    </submittedName>
</protein>
<dbReference type="InterPro" id="IPR002347">
    <property type="entry name" value="SDR_fam"/>
</dbReference>
<dbReference type="OrthoDB" id="9775296at2"/>
<dbReference type="RefSeq" id="WP_066542446.1">
    <property type="nucleotide sequence ID" value="NZ_MASJ01000001.1"/>
</dbReference>
<organism evidence="5 6">
    <name type="scientific">Caryophanon tenue</name>
    <dbReference type="NCBI Taxonomy" id="33978"/>
    <lineage>
        <taxon>Bacteria</taxon>
        <taxon>Bacillati</taxon>
        <taxon>Bacillota</taxon>
        <taxon>Bacilli</taxon>
        <taxon>Bacillales</taxon>
        <taxon>Caryophanaceae</taxon>
        <taxon>Caryophanon</taxon>
    </lineage>
</organism>
<proteinExistence type="inferred from homology"/>
<keyword evidence="6" id="KW-1185">Reference proteome</keyword>
<evidence type="ECO:0000259" key="4">
    <source>
        <dbReference type="SMART" id="SM00822"/>
    </source>
</evidence>
<keyword evidence="2" id="KW-0560">Oxidoreductase</keyword>
<dbReference type="SUPFAM" id="SSF51735">
    <property type="entry name" value="NAD(P)-binding Rossmann-fold domains"/>
    <property type="match status" value="1"/>
</dbReference>
<feature type="domain" description="Ketoreductase" evidence="4">
    <location>
        <begin position="8"/>
        <end position="192"/>
    </location>
</feature>
<gene>
    <name evidence="5" type="ORF">A6M13_02040</name>
</gene>
<dbReference type="PANTHER" id="PTHR44196:SF1">
    <property type="entry name" value="DEHYDROGENASE_REDUCTASE SDR FAMILY MEMBER 7B"/>
    <property type="match status" value="1"/>
</dbReference>
<dbReference type="GO" id="GO:0016491">
    <property type="term" value="F:oxidoreductase activity"/>
    <property type="evidence" value="ECO:0007669"/>
    <property type="project" value="UniProtKB-KW"/>
</dbReference>